<evidence type="ECO:0008006" key="5">
    <source>
        <dbReference type="Google" id="ProtNLM"/>
    </source>
</evidence>
<dbReference type="Proteomes" id="UP000663866">
    <property type="component" value="Unassembled WGS sequence"/>
</dbReference>
<dbReference type="Gene3D" id="3.60.10.10">
    <property type="entry name" value="Endonuclease/exonuclease/phosphatase"/>
    <property type="match status" value="1"/>
</dbReference>
<accession>A0A819LVA4</accession>
<protein>
    <recommendedName>
        <fullName evidence="5">Reverse transcriptase</fullName>
    </recommendedName>
</protein>
<reference evidence="3" key="1">
    <citation type="submission" date="2021-02" db="EMBL/GenBank/DDBJ databases">
        <authorList>
            <person name="Nowell W R."/>
        </authorList>
    </citation>
    <scope>NUCLEOTIDE SEQUENCE</scope>
</reference>
<evidence type="ECO:0000313" key="4">
    <source>
        <dbReference type="Proteomes" id="UP000663866"/>
    </source>
</evidence>
<comment type="caution">
    <text evidence="3">The sequence shown here is derived from an EMBL/GenBank/DDBJ whole genome shotgun (WGS) entry which is preliminary data.</text>
</comment>
<keyword evidence="1" id="KW-0175">Coiled coil</keyword>
<proteinExistence type="predicted"/>
<feature type="coiled-coil region" evidence="1">
    <location>
        <begin position="195"/>
        <end position="222"/>
    </location>
</feature>
<dbReference type="PANTHER" id="PTHR47510:SF3">
    <property type="entry name" value="ENDO_EXONUCLEASE_PHOSPHATASE DOMAIN-CONTAINING PROTEIN"/>
    <property type="match status" value="1"/>
</dbReference>
<dbReference type="EMBL" id="CAJOBG010001938">
    <property type="protein sequence ID" value="CAF3970745.1"/>
    <property type="molecule type" value="Genomic_DNA"/>
</dbReference>
<dbReference type="PANTHER" id="PTHR47510">
    <property type="entry name" value="REVERSE TRANSCRIPTASE DOMAIN-CONTAINING PROTEIN"/>
    <property type="match status" value="1"/>
</dbReference>
<dbReference type="InterPro" id="IPR036691">
    <property type="entry name" value="Endo/exonu/phosph_ase_sf"/>
</dbReference>
<organism evidence="3 4">
    <name type="scientific">Rotaria magnacalcarata</name>
    <dbReference type="NCBI Taxonomy" id="392030"/>
    <lineage>
        <taxon>Eukaryota</taxon>
        <taxon>Metazoa</taxon>
        <taxon>Spiralia</taxon>
        <taxon>Gnathifera</taxon>
        <taxon>Rotifera</taxon>
        <taxon>Eurotatoria</taxon>
        <taxon>Bdelloidea</taxon>
        <taxon>Philodinida</taxon>
        <taxon>Philodinidae</taxon>
        <taxon>Rotaria</taxon>
    </lineage>
</organism>
<evidence type="ECO:0000313" key="3">
    <source>
        <dbReference type="EMBL" id="CAF3970745.1"/>
    </source>
</evidence>
<evidence type="ECO:0000313" key="2">
    <source>
        <dbReference type="EMBL" id="CAF3837915.1"/>
    </source>
</evidence>
<dbReference type="EMBL" id="CAJOBF010000574">
    <property type="protein sequence ID" value="CAF3837915.1"/>
    <property type="molecule type" value="Genomic_DNA"/>
</dbReference>
<sequence length="330" mass="38611">MGPDALSLWNTSRVPHFNIFHQHGTNSSGGVCVAIGKQLKGTRIEINVENTVIIDVNGFSETIRVIAFYWPVGQIMMLDDLEPYIIENIIITGDFNPSIIEEFWINEQNRGMEAGEWYMNYVRFLAALKVRLTQWKEKEKFRPSLPSYLIQKLKEAKRIRNKYYREKTIFNINEETRVLLQQFKAQNADMSDPHENQIETEYLELMNKLQILNEKIENMNLTEIEKHILKLKSKKSSGFDAVSNFIIKRIPPGYIGCLVNCFNTWLNEHRYPDVWKLAKIVTLKKLKAGIPRCDQTRPISLLATHSKLFEKIMLERLRYWAETNRLVSAE</sequence>
<dbReference type="AlphaFoldDB" id="A0A819LVA4"/>
<dbReference type="Proteomes" id="UP000663842">
    <property type="component" value="Unassembled WGS sequence"/>
</dbReference>
<gene>
    <name evidence="3" type="ORF">OVN521_LOCUS13359</name>
    <name evidence="2" type="ORF">UXM345_LOCUS7030</name>
</gene>
<evidence type="ECO:0000256" key="1">
    <source>
        <dbReference type="SAM" id="Coils"/>
    </source>
</evidence>
<name>A0A819LVA4_9BILA</name>
<keyword evidence="4" id="KW-1185">Reference proteome</keyword>